<dbReference type="Gene3D" id="3.10.350.10">
    <property type="entry name" value="LysM domain"/>
    <property type="match status" value="1"/>
</dbReference>
<evidence type="ECO:0000313" key="7">
    <source>
        <dbReference type="Proteomes" id="UP000253740"/>
    </source>
</evidence>
<name>A0A0K8QJU6_9GAMM</name>
<dbReference type="SUPFAM" id="SSF53955">
    <property type="entry name" value="Lysozyme-like"/>
    <property type="match status" value="1"/>
</dbReference>
<gene>
    <name evidence="5" type="ORF">MBSD_0248</name>
    <name evidence="6" type="ORF">MBSD_n0259</name>
</gene>
<dbReference type="PROSITE" id="PS51782">
    <property type="entry name" value="LYSM"/>
    <property type="match status" value="1"/>
</dbReference>
<organism evidence="6">
    <name type="scientific">Mizugakiibacter sediminis</name>
    <dbReference type="NCBI Taxonomy" id="1475481"/>
    <lineage>
        <taxon>Bacteria</taxon>
        <taxon>Pseudomonadati</taxon>
        <taxon>Pseudomonadota</taxon>
        <taxon>Gammaproteobacteria</taxon>
        <taxon>Lysobacterales</taxon>
        <taxon>Rhodanobacteraceae</taxon>
        <taxon>Mizugakiibacter</taxon>
    </lineage>
</organism>
<keyword evidence="3" id="KW-0732">Signal</keyword>
<dbReference type="SUPFAM" id="SSF54106">
    <property type="entry name" value="LysM domain"/>
    <property type="match status" value="1"/>
</dbReference>
<dbReference type="CDD" id="cd00118">
    <property type="entry name" value="LysM"/>
    <property type="match status" value="1"/>
</dbReference>
<evidence type="ECO:0000256" key="3">
    <source>
        <dbReference type="SAM" id="SignalP"/>
    </source>
</evidence>
<dbReference type="InterPro" id="IPR036779">
    <property type="entry name" value="LysM_dom_sf"/>
</dbReference>
<dbReference type="Pfam" id="PF01464">
    <property type="entry name" value="SLT"/>
    <property type="match status" value="1"/>
</dbReference>
<dbReference type="PANTHER" id="PTHR37423:SF2">
    <property type="entry name" value="MEMBRANE-BOUND LYTIC MUREIN TRANSGLYCOSYLASE C"/>
    <property type="match status" value="1"/>
</dbReference>
<feature type="domain" description="LysM" evidence="4">
    <location>
        <begin position="442"/>
        <end position="488"/>
    </location>
</feature>
<feature type="chain" id="PRO_5007414673" evidence="3">
    <location>
        <begin position="19"/>
        <end position="494"/>
    </location>
</feature>
<evidence type="ECO:0000259" key="4">
    <source>
        <dbReference type="PROSITE" id="PS51782"/>
    </source>
</evidence>
<dbReference type="EMBL" id="DF970142">
    <property type="protein sequence ID" value="GAP64976.1"/>
    <property type="molecule type" value="Genomic_DNA"/>
</dbReference>
<dbReference type="Pfam" id="PF01476">
    <property type="entry name" value="LysM"/>
    <property type="match status" value="1"/>
</dbReference>
<dbReference type="InterPro" id="IPR023346">
    <property type="entry name" value="Lysozyme-like_dom_sf"/>
</dbReference>
<dbReference type="Gene3D" id="1.10.530.10">
    <property type="match status" value="1"/>
</dbReference>
<dbReference type="RefSeq" id="WP_062534344.1">
    <property type="nucleotide sequence ID" value="NZ_DF970142.1"/>
</dbReference>
<evidence type="ECO:0000313" key="5">
    <source>
        <dbReference type="EMBL" id="GAN43738.1"/>
    </source>
</evidence>
<accession>A0A0K8QJU6</accession>
<evidence type="ECO:0000256" key="2">
    <source>
        <dbReference type="SAM" id="MobiDB-lite"/>
    </source>
</evidence>
<dbReference type="SMART" id="SM00257">
    <property type="entry name" value="LysM"/>
    <property type="match status" value="1"/>
</dbReference>
<proteinExistence type="inferred from homology"/>
<dbReference type="OrthoDB" id="9815002at2"/>
<reference evidence="6" key="2">
    <citation type="submission" date="2015-08" db="EMBL/GenBank/DDBJ databases">
        <title>Complete DNA Sequence of Pseudomonas syringae pv. actinidiae, the Causal Agent of Kiwifruit Canker Disease.</title>
        <authorList>
            <person name="Rikkerink E.H.A."/>
            <person name="Fineran P.C."/>
        </authorList>
    </citation>
    <scope>NUCLEOTIDE SEQUENCE</scope>
    <source>
        <strain evidence="6">SkMP5</strain>
    </source>
</reference>
<protein>
    <submittedName>
        <fullName evidence="5">Lytic transglycosylase</fullName>
    </submittedName>
    <submittedName>
        <fullName evidence="6">Soluble lytic murein transglycosylase-like protein</fullName>
    </submittedName>
</protein>
<evidence type="ECO:0000313" key="6">
    <source>
        <dbReference type="EMBL" id="GAP64976.1"/>
    </source>
</evidence>
<evidence type="ECO:0000256" key="1">
    <source>
        <dbReference type="ARBA" id="ARBA00007734"/>
    </source>
</evidence>
<sequence length="494" mass="53876">MSLRLRVLSPLAAVVALAGCAASPSRPPAAPNRIDDKAVDALYAKLDEASRGYEDALKMQSGGDPGADAALHKALDELLRSAAQCGATAGCEAQRFFSTFDRLLRLKDGGELAGEPAEQTLPDTQSDEDTAGEQSPVLQAMPQAQRTVTLLRGHKLSDLIAMNGPVKAALEEWLTQMRPNLMDAWVNYQYLRYRMWPEYRKADLPEALLFGILAKESGGKVHAMSRSGAAGPLQFMYATGLRFGLATVNGFDERFDPALAARANAAYIDEQLKALNDNLEFVLAAYNGGEGRMRRVAAANPDASFWDPKIYFTLSPETREYVPMVLAAAWLFLHPERYNLEFPKVDGEPGQIELAQPASLAELTVCLGQAGGMRDGWFRTLRNLNPALNPQVEQPAGTRLQVPKVLEAAYRQSCAAGPWQTLAADLHEAALPAPPPETQRPRTYVVRRGDTLSSIVRKLGCSNVQALAELNRLRAPHYALHPGQALHLPQCARN</sequence>
<feature type="signal peptide" evidence="3">
    <location>
        <begin position="1"/>
        <end position="18"/>
    </location>
</feature>
<dbReference type="HOGENOM" id="CLU_581303_0_0_6"/>
<dbReference type="InterPro" id="IPR008258">
    <property type="entry name" value="Transglycosylase_SLT_dom_1"/>
</dbReference>
<dbReference type="PROSITE" id="PS51257">
    <property type="entry name" value="PROKAR_LIPOPROTEIN"/>
    <property type="match status" value="1"/>
</dbReference>
<comment type="similarity">
    <text evidence="1">Belongs to the transglycosylase Slt family.</text>
</comment>
<reference evidence="5" key="1">
    <citation type="submission" date="2015-03" db="EMBL/GenBank/DDBJ databases">
        <title>Draft genome sequence of Mizugakiibacter sediminis skMP5.</title>
        <authorList>
            <person name="Watanabe T."/>
            <person name="Kojima H."/>
            <person name="Fukui M."/>
        </authorList>
    </citation>
    <scope>NUCLEOTIDE SEQUENCE</scope>
    <source>
        <strain evidence="5">SkMP5</strain>
    </source>
</reference>
<dbReference type="Proteomes" id="UP000253740">
    <property type="component" value="Unassembled WGS sequence"/>
</dbReference>
<dbReference type="EMBL" id="DF952378">
    <property type="protein sequence ID" value="GAN43738.1"/>
    <property type="molecule type" value="Genomic_DNA"/>
</dbReference>
<keyword evidence="7" id="KW-1185">Reference proteome</keyword>
<dbReference type="PANTHER" id="PTHR37423">
    <property type="entry name" value="SOLUBLE LYTIC MUREIN TRANSGLYCOSYLASE-RELATED"/>
    <property type="match status" value="1"/>
</dbReference>
<dbReference type="STRING" id="1475481.GCA_000953855_00261"/>
<dbReference type="InterPro" id="IPR018392">
    <property type="entry name" value="LysM"/>
</dbReference>
<feature type="region of interest" description="Disordered" evidence="2">
    <location>
        <begin position="111"/>
        <end position="135"/>
    </location>
</feature>
<dbReference type="AlphaFoldDB" id="A0A0K8QJU6"/>